<dbReference type="GO" id="GO:0006508">
    <property type="term" value="P:proteolysis"/>
    <property type="evidence" value="ECO:0007669"/>
    <property type="project" value="InterPro"/>
</dbReference>
<dbReference type="InterPro" id="IPR013128">
    <property type="entry name" value="Peptidase_C1A"/>
</dbReference>
<evidence type="ECO:0000259" key="5">
    <source>
        <dbReference type="Pfam" id="PF00112"/>
    </source>
</evidence>
<dbReference type="InterPro" id="IPR038765">
    <property type="entry name" value="Papain-like_cys_pep_sf"/>
</dbReference>
<organism evidence="6">
    <name type="scientific">Phaeomonas parva</name>
    <dbReference type="NCBI Taxonomy" id="124430"/>
    <lineage>
        <taxon>Eukaryota</taxon>
        <taxon>Sar</taxon>
        <taxon>Stramenopiles</taxon>
        <taxon>Ochrophyta</taxon>
        <taxon>Pinguiophyceae</taxon>
        <taxon>Pinguiochrysidales</taxon>
        <taxon>Pinguiochrysidaceae</taxon>
        <taxon>Phaeomonas</taxon>
    </lineage>
</organism>
<keyword evidence="4" id="KW-0812">Transmembrane</keyword>
<accession>A0A7S1TN01</accession>
<evidence type="ECO:0000256" key="4">
    <source>
        <dbReference type="SAM" id="Phobius"/>
    </source>
</evidence>
<sequence length="174" mass="18557">MQELNHALLLVGYGTDAIEGDYWIARNSWGTEWGENGYIRLRRNAPVEGANPNPKEGYGYGSDYGDGDGDDDYIGPAGICGITLAASLAVGGAGGDAHGVDLPPKPFFERLRETIEGLVGAMPLWLSQLLAGFLGAALALAICNLCTVRERRAGYSEVGEEGERLVVGHSDEWD</sequence>
<dbReference type="GO" id="GO:0008234">
    <property type="term" value="F:cysteine-type peptidase activity"/>
    <property type="evidence" value="ECO:0007669"/>
    <property type="project" value="InterPro"/>
</dbReference>
<feature type="domain" description="Peptidase C1A papain C-terminal" evidence="5">
    <location>
        <begin position="3"/>
        <end position="45"/>
    </location>
</feature>
<proteinExistence type="inferred from homology"/>
<feature type="transmembrane region" description="Helical" evidence="4">
    <location>
        <begin position="125"/>
        <end position="146"/>
    </location>
</feature>
<dbReference type="InterPro" id="IPR025660">
    <property type="entry name" value="Pept_his_AS"/>
</dbReference>
<evidence type="ECO:0000256" key="1">
    <source>
        <dbReference type="ARBA" id="ARBA00008455"/>
    </source>
</evidence>
<dbReference type="PANTHER" id="PTHR12411">
    <property type="entry name" value="CYSTEINE PROTEASE FAMILY C1-RELATED"/>
    <property type="match status" value="1"/>
</dbReference>
<dbReference type="PROSITE" id="PS00639">
    <property type="entry name" value="THIOL_PROTEASE_HIS"/>
    <property type="match status" value="1"/>
</dbReference>
<dbReference type="Gene3D" id="2.40.50.170">
    <property type="entry name" value="Cysteine proteinases. Chain C"/>
    <property type="match status" value="1"/>
</dbReference>
<keyword evidence="4" id="KW-0472">Membrane</keyword>
<keyword evidence="4" id="KW-1133">Transmembrane helix</keyword>
<protein>
    <recommendedName>
        <fullName evidence="5">Peptidase C1A papain C-terminal domain-containing protein</fullName>
    </recommendedName>
</protein>
<keyword evidence="3" id="KW-1015">Disulfide bond</keyword>
<gene>
    <name evidence="6" type="ORF">PPAR1163_LOCUS24</name>
</gene>
<dbReference type="InterPro" id="IPR000668">
    <property type="entry name" value="Peptidase_C1A_C"/>
</dbReference>
<dbReference type="SUPFAM" id="SSF54001">
    <property type="entry name" value="Cysteine proteinases"/>
    <property type="match status" value="1"/>
</dbReference>
<dbReference type="Pfam" id="PF00112">
    <property type="entry name" value="Peptidase_C1"/>
    <property type="match status" value="1"/>
</dbReference>
<dbReference type="EMBL" id="HBGJ01000038">
    <property type="protein sequence ID" value="CAD9241682.1"/>
    <property type="molecule type" value="Transcribed_RNA"/>
</dbReference>
<evidence type="ECO:0000313" key="6">
    <source>
        <dbReference type="EMBL" id="CAD9241682.1"/>
    </source>
</evidence>
<dbReference type="PROSITE" id="PS00640">
    <property type="entry name" value="THIOL_PROTEASE_ASN"/>
    <property type="match status" value="1"/>
</dbReference>
<name>A0A7S1TN01_9STRA</name>
<dbReference type="AlphaFoldDB" id="A0A7S1TN01"/>
<comment type="similarity">
    <text evidence="1">Belongs to the peptidase C1 family.</text>
</comment>
<evidence type="ECO:0000256" key="2">
    <source>
        <dbReference type="ARBA" id="ARBA00023145"/>
    </source>
</evidence>
<evidence type="ECO:0000256" key="3">
    <source>
        <dbReference type="ARBA" id="ARBA00023157"/>
    </source>
</evidence>
<dbReference type="InterPro" id="IPR025661">
    <property type="entry name" value="Pept_asp_AS"/>
</dbReference>
<keyword evidence="2" id="KW-0865">Zymogen</keyword>
<reference evidence="6" key="1">
    <citation type="submission" date="2021-01" db="EMBL/GenBank/DDBJ databases">
        <authorList>
            <person name="Corre E."/>
            <person name="Pelletier E."/>
            <person name="Niang G."/>
            <person name="Scheremetjew M."/>
            <person name="Finn R."/>
            <person name="Kale V."/>
            <person name="Holt S."/>
            <person name="Cochrane G."/>
            <person name="Meng A."/>
            <person name="Brown T."/>
            <person name="Cohen L."/>
        </authorList>
    </citation>
    <scope>NUCLEOTIDE SEQUENCE</scope>
    <source>
        <strain evidence="6">CCMP2877</strain>
    </source>
</reference>